<feature type="domain" description="Sporulation transcription regulator WhiA N-terminal" evidence="6">
    <location>
        <begin position="19"/>
        <end position="102"/>
    </location>
</feature>
<evidence type="ECO:0000259" key="5">
    <source>
        <dbReference type="Pfam" id="PF02650"/>
    </source>
</evidence>
<dbReference type="SUPFAM" id="SSF55608">
    <property type="entry name" value="Homing endonucleases"/>
    <property type="match status" value="1"/>
</dbReference>
<dbReference type="InterPro" id="IPR023054">
    <property type="entry name" value="Sporulation_regulator_WhiA_C"/>
</dbReference>
<evidence type="ECO:0000313" key="9">
    <source>
        <dbReference type="Proteomes" id="UP000824124"/>
    </source>
</evidence>
<dbReference type="GO" id="GO:0051301">
    <property type="term" value="P:cell division"/>
    <property type="evidence" value="ECO:0007669"/>
    <property type="project" value="UniProtKB-UniRule"/>
</dbReference>
<dbReference type="Pfam" id="PF10298">
    <property type="entry name" value="WhiA_N"/>
    <property type="match status" value="1"/>
</dbReference>
<evidence type="ECO:0000256" key="3">
    <source>
        <dbReference type="ARBA" id="ARBA00023306"/>
    </source>
</evidence>
<dbReference type="InterPro" id="IPR039518">
    <property type="entry name" value="WhiA_LAGLIDADG_dom"/>
</dbReference>
<dbReference type="Pfam" id="PF02650">
    <property type="entry name" value="HTH_WhiA"/>
    <property type="match status" value="1"/>
</dbReference>
<evidence type="ECO:0000313" key="8">
    <source>
        <dbReference type="EMBL" id="HIU09679.1"/>
    </source>
</evidence>
<dbReference type="NCBIfam" id="TIGR00647">
    <property type="entry name" value="DNA_bind_WhiA"/>
    <property type="match status" value="1"/>
</dbReference>
<evidence type="ECO:0000259" key="7">
    <source>
        <dbReference type="Pfam" id="PF14527"/>
    </source>
</evidence>
<dbReference type="HAMAP" id="MF_01420">
    <property type="entry name" value="HTH_type_WhiA"/>
    <property type="match status" value="1"/>
</dbReference>
<sequence length="318" mass="35375">MTFTLDVKEQLLRISTSRRCCRETEFLAFLRMCGNVSIAAGGTPGLLATTGSAGIARRYFKLVKEVWELHAEILMRDSRHFKKNRLYTLRIPPQESVRQVLALLAKIPDGNPWNAGQDVGRVTNLSDVFAGECCLRSYLRGAFLGGGFVSDPNRAYHLELVCQDIYQAHFLSALGAEYGLNLKISERKSRFLVYCKGAEQICDFLNVIGAHGALLDMENVRVIKDTANNINRVINCDTANTDKAVDAAQRQVLAINKLAAAGKLKDLSRPLRETAALRLENPELPLAELKELFDKPISKTGLYHRLQKLEKLAAALSE</sequence>
<keyword evidence="2 4" id="KW-0238">DNA-binding</keyword>
<comment type="caution">
    <text evidence="8">The sequence shown here is derived from an EMBL/GenBank/DDBJ whole genome shotgun (WGS) entry which is preliminary data.</text>
</comment>
<keyword evidence="3 4" id="KW-0131">Cell cycle</keyword>
<dbReference type="Proteomes" id="UP000824124">
    <property type="component" value="Unassembled WGS sequence"/>
</dbReference>
<comment type="similarity">
    <text evidence="4">Belongs to the WhiA family.</text>
</comment>
<dbReference type="AlphaFoldDB" id="A0A9D1HII5"/>
<evidence type="ECO:0000256" key="4">
    <source>
        <dbReference type="HAMAP-Rule" id="MF_01420"/>
    </source>
</evidence>
<dbReference type="InterPro" id="IPR027434">
    <property type="entry name" value="Homing_endonucl"/>
</dbReference>
<feature type="domain" description="Sporulation regulator WhiA C-terminal" evidence="5">
    <location>
        <begin position="230"/>
        <end position="313"/>
    </location>
</feature>
<evidence type="ECO:0000259" key="6">
    <source>
        <dbReference type="Pfam" id="PF10298"/>
    </source>
</evidence>
<organism evidence="8 9">
    <name type="scientific">Candidatus Avidehalobacter gallistercoris</name>
    <dbReference type="NCBI Taxonomy" id="2840694"/>
    <lineage>
        <taxon>Bacteria</taxon>
        <taxon>Bacillati</taxon>
        <taxon>Bacillota</taxon>
        <taxon>Clostridia</taxon>
        <taxon>Eubacteriales</taxon>
        <taxon>Peptococcaceae</taxon>
        <taxon>Peptococcaceae incertae sedis</taxon>
        <taxon>Candidatus Avidehalobacter</taxon>
    </lineage>
</organism>
<reference evidence="8" key="2">
    <citation type="journal article" date="2021" name="PeerJ">
        <title>Extensive microbial diversity within the chicken gut microbiome revealed by metagenomics and culture.</title>
        <authorList>
            <person name="Gilroy R."/>
            <person name="Ravi A."/>
            <person name="Getino M."/>
            <person name="Pursley I."/>
            <person name="Horton D.L."/>
            <person name="Alikhan N.F."/>
            <person name="Baker D."/>
            <person name="Gharbi K."/>
            <person name="Hall N."/>
            <person name="Watson M."/>
            <person name="Adriaenssens E.M."/>
            <person name="Foster-Nyarko E."/>
            <person name="Jarju S."/>
            <person name="Secka A."/>
            <person name="Antonio M."/>
            <person name="Oren A."/>
            <person name="Chaudhuri R.R."/>
            <person name="La Ragione R."/>
            <person name="Hildebrand F."/>
            <person name="Pallen M.J."/>
        </authorList>
    </citation>
    <scope>NUCLEOTIDE SEQUENCE</scope>
    <source>
        <strain evidence="8">2830</strain>
    </source>
</reference>
<evidence type="ECO:0000256" key="1">
    <source>
        <dbReference type="ARBA" id="ARBA00022618"/>
    </source>
</evidence>
<comment type="function">
    <text evidence="4">Involved in cell division and chromosome segregation.</text>
</comment>
<dbReference type="InterPro" id="IPR018478">
    <property type="entry name" value="Sporu_reg_WhiA_N_dom"/>
</dbReference>
<proteinExistence type="inferred from homology"/>
<dbReference type="GO" id="GO:0003677">
    <property type="term" value="F:DNA binding"/>
    <property type="evidence" value="ECO:0007669"/>
    <property type="project" value="UniProtKB-UniRule"/>
</dbReference>
<dbReference type="EMBL" id="DVMH01000003">
    <property type="protein sequence ID" value="HIU09679.1"/>
    <property type="molecule type" value="Genomic_DNA"/>
</dbReference>
<dbReference type="GO" id="GO:0043937">
    <property type="term" value="P:regulation of sporulation"/>
    <property type="evidence" value="ECO:0007669"/>
    <property type="project" value="InterPro"/>
</dbReference>
<accession>A0A9D1HII5</accession>
<feature type="domain" description="WhiA LAGLIDADG-like" evidence="7">
    <location>
        <begin position="136"/>
        <end position="226"/>
    </location>
</feature>
<gene>
    <name evidence="4 8" type="primary">whiA</name>
    <name evidence="8" type="ORF">IAB00_00265</name>
</gene>
<dbReference type="PANTHER" id="PTHR37307">
    <property type="entry name" value="CELL DIVISION PROTEIN WHIA-RELATED"/>
    <property type="match status" value="1"/>
</dbReference>
<evidence type="ECO:0000256" key="2">
    <source>
        <dbReference type="ARBA" id="ARBA00023125"/>
    </source>
</evidence>
<dbReference type="InterPro" id="IPR003802">
    <property type="entry name" value="Sporulation_regulator_WhiA"/>
</dbReference>
<keyword evidence="1 4" id="KW-0132">Cell division</keyword>
<dbReference type="Gene3D" id="3.10.28.10">
    <property type="entry name" value="Homing endonucleases"/>
    <property type="match status" value="1"/>
</dbReference>
<protein>
    <recommendedName>
        <fullName evidence="4">Probable cell division protein WhiA</fullName>
    </recommendedName>
</protein>
<dbReference type="Pfam" id="PF14527">
    <property type="entry name" value="LAGLIDADG_WhiA"/>
    <property type="match status" value="1"/>
</dbReference>
<reference evidence="8" key="1">
    <citation type="submission" date="2020-10" db="EMBL/GenBank/DDBJ databases">
        <authorList>
            <person name="Gilroy R."/>
        </authorList>
    </citation>
    <scope>NUCLEOTIDE SEQUENCE</scope>
    <source>
        <strain evidence="8">2830</strain>
    </source>
</reference>
<dbReference type="PANTHER" id="PTHR37307:SF1">
    <property type="entry name" value="CELL DIVISION PROTEIN WHIA-RELATED"/>
    <property type="match status" value="1"/>
</dbReference>
<name>A0A9D1HII5_9FIRM</name>